<gene>
    <name evidence="1" type="ORF">Patl1_10322</name>
</gene>
<protein>
    <submittedName>
        <fullName evidence="1">Uncharacterized protein</fullName>
    </submittedName>
</protein>
<comment type="caution">
    <text evidence="1">The sequence shown here is derived from an EMBL/GenBank/DDBJ whole genome shotgun (WGS) entry which is preliminary data.</text>
</comment>
<dbReference type="EMBL" id="CM047908">
    <property type="protein sequence ID" value="KAJ0080718.1"/>
    <property type="molecule type" value="Genomic_DNA"/>
</dbReference>
<dbReference type="Proteomes" id="UP001164250">
    <property type="component" value="Chromosome 12"/>
</dbReference>
<keyword evidence="2" id="KW-1185">Reference proteome</keyword>
<evidence type="ECO:0000313" key="2">
    <source>
        <dbReference type="Proteomes" id="UP001164250"/>
    </source>
</evidence>
<proteinExistence type="predicted"/>
<name>A0ACC1A0D8_9ROSI</name>
<organism evidence="1 2">
    <name type="scientific">Pistacia atlantica</name>
    <dbReference type="NCBI Taxonomy" id="434234"/>
    <lineage>
        <taxon>Eukaryota</taxon>
        <taxon>Viridiplantae</taxon>
        <taxon>Streptophyta</taxon>
        <taxon>Embryophyta</taxon>
        <taxon>Tracheophyta</taxon>
        <taxon>Spermatophyta</taxon>
        <taxon>Magnoliopsida</taxon>
        <taxon>eudicotyledons</taxon>
        <taxon>Gunneridae</taxon>
        <taxon>Pentapetalae</taxon>
        <taxon>rosids</taxon>
        <taxon>malvids</taxon>
        <taxon>Sapindales</taxon>
        <taxon>Anacardiaceae</taxon>
        <taxon>Pistacia</taxon>
    </lineage>
</organism>
<evidence type="ECO:0000313" key="1">
    <source>
        <dbReference type="EMBL" id="KAJ0080718.1"/>
    </source>
</evidence>
<accession>A0ACC1A0D8</accession>
<sequence>MLKLYWVVFVLVVVVAASNMNIFGVGGGEPLVPCYFIFGDSLVDSGNNNNLATHAKADYTPFGIDFPHGPTGRFTNEILSGVNYASGSAGIRDETGKQQGDRINLKKQLKHHKITVSRIARILGSNESANQHLQKCLYSVEMGSNDYINNYFLPQFYNTSKLYNPKQYATVLADQFSRKLTVTRKVTVAGLGLIGCTPNAKSLYETKGLCVEKMNSATNLFNEKLKLLVLKLNSQLKNATFIFINNREIAAVSALSPAMKNIDSSGECCEVGSHGLCKPSSTPCKERNAVIFWDSFHPTEIVNKHQAEITFSNSDTNVTFPMDIQRLVRL</sequence>
<reference evidence="2" key="1">
    <citation type="journal article" date="2023" name="G3 (Bethesda)">
        <title>Genome assembly and association tests identify interacting loci associated with vigor, precocity, and sex in interspecific pistachio rootstocks.</title>
        <authorList>
            <person name="Palmer W."/>
            <person name="Jacygrad E."/>
            <person name="Sagayaradj S."/>
            <person name="Cavanaugh K."/>
            <person name="Han R."/>
            <person name="Bertier L."/>
            <person name="Beede B."/>
            <person name="Kafkas S."/>
            <person name="Golino D."/>
            <person name="Preece J."/>
            <person name="Michelmore R."/>
        </authorList>
    </citation>
    <scope>NUCLEOTIDE SEQUENCE [LARGE SCALE GENOMIC DNA]</scope>
</reference>